<evidence type="ECO:0000313" key="2">
    <source>
        <dbReference type="EMBL" id="AFL66981.1"/>
    </source>
</evidence>
<dbReference type="EMBL" id="CP003321">
    <property type="protein sequence ID" value="AFL66981.1"/>
    <property type="molecule type" value="Genomic_DNA"/>
</dbReference>
<dbReference type="RefSeq" id="WP_014767877.1">
    <property type="nucleotide sequence ID" value="NC_018001.1"/>
</dbReference>
<evidence type="ECO:0000256" key="1">
    <source>
        <dbReference type="SAM" id="Coils"/>
    </source>
</evidence>
<name>I3XSQ7_DESAM</name>
<reference evidence="2 3" key="1">
    <citation type="journal article" date="2012" name="J. Bacteriol.">
        <title>Complete Genome Sequence of Desulfurococcus fermentans, a Hyperthermophilic Cellulolytic Crenarchaeon Isolated from a Freshwater Hot Spring in Kamchatka, Russia.</title>
        <authorList>
            <person name="Susanti D."/>
            <person name="Johnson E.F."/>
            <person name="Rodriguez J.R."/>
            <person name="Anderson I."/>
            <person name="Perevalova A.A."/>
            <person name="Kyrpides N."/>
            <person name="Lucas S."/>
            <person name="Han J."/>
            <person name="Lapidus A."/>
            <person name="Cheng J.F."/>
            <person name="Goodwin L."/>
            <person name="Pitluck S."/>
            <person name="Mavrommatis K."/>
            <person name="Peters L."/>
            <person name="Land M.L."/>
            <person name="Hauser L."/>
            <person name="Gopalan V."/>
            <person name="Chan P.P."/>
            <person name="Lowe T.M."/>
            <person name="Atomi H."/>
            <person name="Bonch-Osmolovskaya E.A."/>
            <person name="Woyke T."/>
            <person name="Mukhopadhyay B."/>
        </authorList>
    </citation>
    <scope>NUCLEOTIDE SEQUENCE [LARGE SCALE GENOMIC DNA]</scope>
    <source>
        <strain evidence="2 3">DSM 16532</strain>
    </source>
</reference>
<dbReference type="KEGG" id="dfd:Desfe_1109"/>
<evidence type="ECO:0000313" key="3">
    <source>
        <dbReference type="Proteomes" id="UP000006175"/>
    </source>
</evidence>
<keyword evidence="1" id="KW-0175">Coiled coil</keyword>
<keyword evidence="3" id="KW-1185">Reference proteome</keyword>
<dbReference type="OrthoDB" id="385285at2157"/>
<gene>
    <name evidence="2" type="ORF">Desfe_1109</name>
</gene>
<sequence>MSSIKDVDESIDAIIKEAEKKKLMILKEAEKKAEEILKRPIPVEEYRREAEALIASARVKHDEIIEKAKKDVENLRNIPQERVRKAVEYVVKTVVGL</sequence>
<proteinExistence type="predicted"/>
<dbReference type="Gene3D" id="1.20.5.2950">
    <property type="match status" value="1"/>
</dbReference>
<dbReference type="HOGENOM" id="CLU_176752_0_0_2"/>
<dbReference type="GeneID" id="13061493"/>
<dbReference type="Proteomes" id="UP000006175">
    <property type="component" value="Chromosome"/>
</dbReference>
<organism evidence="2 3">
    <name type="scientific">Desulfurococcus amylolyticus DSM 16532</name>
    <dbReference type="NCBI Taxonomy" id="768672"/>
    <lineage>
        <taxon>Archaea</taxon>
        <taxon>Thermoproteota</taxon>
        <taxon>Thermoprotei</taxon>
        <taxon>Desulfurococcales</taxon>
        <taxon>Desulfurococcaceae</taxon>
        <taxon>Desulfurococcus</taxon>
    </lineage>
</organism>
<protein>
    <submittedName>
        <fullName evidence="2">Uncharacterized protein</fullName>
    </submittedName>
</protein>
<dbReference type="eggNOG" id="arCOG11219">
    <property type="taxonomic scope" value="Archaea"/>
</dbReference>
<dbReference type="AlphaFoldDB" id="I3XSQ7"/>
<accession>I3XSQ7</accession>
<feature type="coiled-coil region" evidence="1">
    <location>
        <begin position="15"/>
        <end position="78"/>
    </location>
</feature>